<feature type="compositionally biased region" description="Pro residues" evidence="3">
    <location>
        <begin position="424"/>
        <end position="435"/>
    </location>
</feature>
<dbReference type="InterPro" id="IPR024061">
    <property type="entry name" value="NDT80_DNA-bd_dom"/>
</dbReference>
<dbReference type="SUPFAM" id="SSF49417">
    <property type="entry name" value="p53-like transcription factors"/>
    <property type="match status" value="1"/>
</dbReference>
<feature type="DNA-binding region" description="NDT80" evidence="2">
    <location>
        <begin position="84"/>
        <end position="328"/>
    </location>
</feature>
<dbReference type="PANTHER" id="PTHR35144:SF2">
    <property type="entry name" value="MEIOSIS-SPECIFIC TRANSCRIPTION FACTOR NDT80"/>
    <property type="match status" value="1"/>
</dbReference>
<gene>
    <name evidence="5" type="ORF">G6F51_010957</name>
</gene>
<evidence type="ECO:0000313" key="6">
    <source>
        <dbReference type="Proteomes" id="UP000717996"/>
    </source>
</evidence>
<name>A0A9P6Y070_RHIOR</name>
<sequence length="608" mass="67569">MQDSKWTSPPDTPRNYMSLQNSYPYGNEYPQHPTSNSTVLPGMSTQPASGLMSSSQPNTPRPDIISPPPDKLTAAPDLIRRRPPLPSRPASFTTTTFHLNPYPTGNPSLRRRRTETSMFSFETGPSFSQTKQELELWNIEQSNSYQIQIHAKMDRGFFRADQDWTCYRRNYFQVSATFDVHGTNYMLQGPEVPCLLRTENQEIHQVDFFSIGVSARVSGSDKKIELVQHTPKRDKGPQMIPEPRVVSAGGNLHLASVGSNHNIVTFERMQFKTATANNGKRRAAQQYYEIVIELCANTSTGKQFKVAHCLSAPLVVRGRSPGHYADSHTRYRSMDAGIPSMPSAFPVGQGANAGGTNSPVVAHPGAGAGGPPDERYMQQPRYSLSGPPPNSEYPNPYSSYHPQQQSGGYPYPVAYNPVMNTHPSHPPIGAPPPPMTSRSEEENAPHRNGYMMHPYSSHSMPPPPPPPNVQDSAGYYNNPPPHPPSQGNPPMDGAPHHNTEVYNQQDSKPYWSENNSKEQGPQQQQQQQQPQQPQQQQPHSHSHPDERYAGNPHSTNSGPYPHQYGYMRSQNDNSNSNAPLSNLDASSLDAGRSMTPDNKHYMQHHSSN</sequence>
<feature type="compositionally biased region" description="Low complexity" evidence="3">
    <location>
        <begin position="392"/>
        <end position="402"/>
    </location>
</feature>
<feature type="region of interest" description="Disordered" evidence="3">
    <location>
        <begin position="350"/>
        <end position="608"/>
    </location>
</feature>
<feature type="compositionally biased region" description="Low complexity" evidence="3">
    <location>
        <begin position="450"/>
        <end position="459"/>
    </location>
</feature>
<dbReference type="PROSITE" id="PS51517">
    <property type="entry name" value="NDT80"/>
    <property type="match status" value="1"/>
</dbReference>
<evidence type="ECO:0000256" key="1">
    <source>
        <dbReference type="ARBA" id="ARBA00023125"/>
    </source>
</evidence>
<dbReference type="Gene3D" id="2.60.40.1390">
    <property type="entry name" value="NDT80 DNA-binding domain"/>
    <property type="match status" value="1"/>
</dbReference>
<feature type="compositionally biased region" description="Polar residues" evidence="3">
    <location>
        <begin position="32"/>
        <end position="58"/>
    </location>
</feature>
<dbReference type="InterPro" id="IPR052605">
    <property type="entry name" value="Fungal_trans_regulator"/>
</dbReference>
<dbReference type="GO" id="GO:0003677">
    <property type="term" value="F:DNA binding"/>
    <property type="evidence" value="ECO:0007669"/>
    <property type="project" value="UniProtKB-KW"/>
</dbReference>
<dbReference type="GO" id="GO:0051321">
    <property type="term" value="P:meiotic cell cycle"/>
    <property type="evidence" value="ECO:0007669"/>
    <property type="project" value="TreeGrafter"/>
</dbReference>
<feature type="compositionally biased region" description="Polar residues" evidence="3">
    <location>
        <begin position="90"/>
        <end position="107"/>
    </location>
</feature>
<proteinExistence type="predicted"/>
<dbReference type="AlphaFoldDB" id="A0A9P6Y070"/>
<feature type="compositionally biased region" description="Polar residues" evidence="3">
    <location>
        <begin position="500"/>
        <end position="520"/>
    </location>
</feature>
<dbReference type="GO" id="GO:0003700">
    <property type="term" value="F:DNA-binding transcription factor activity"/>
    <property type="evidence" value="ECO:0007669"/>
    <property type="project" value="UniProtKB-UniRule"/>
</dbReference>
<dbReference type="Proteomes" id="UP000717996">
    <property type="component" value="Unassembled WGS sequence"/>
</dbReference>
<dbReference type="Pfam" id="PF05224">
    <property type="entry name" value="NDT80_PhoG"/>
    <property type="match status" value="1"/>
</dbReference>
<dbReference type="OrthoDB" id="2288358at2759"/>
<feature type="region of interest" description="Disordered" evidence="3">
    <location>
        <begin position="1"/>
        <end position="112"/>
    </location>
</feature>
<keyword evidence="1 2" id="KW-0238">DNA-binding</keyword>
<organism evidence="5 6">
    <name type="scientific">Rhizopus oryzae</name>
    <name type="common">Mucormycosis agent</name>
    <name type="synonym">Rhizopus arrhizus var. delemar</name>
    <dbReference type="NCBI Taxonomy" id="64495"/>
    <lineage>
        <taxon>Eukaryota</taxon>
        <taxon>Fungi</taxon>
        <taxon>Fungi incertae sedis</taxon>
        <taxon>Mucoromycota</taxon>
        <taxon>Mucoromycotina</taxon>
        <taxon>Mucoromycetes</taxon>
        <taxon>Mucorales</taxon>
        <taxon>Mucorineae</taxon>
        <taxon>Rhizopodaceae</taxon>
        <taxon>Rhizopus</taxon>
    </lineage>
</organism>
<evidence type="ECO:0000256" key="2">
    <source>
        <dbReference type="PROSITE-ProRule" id="PRU00850"/>
    </source>
</evidence>
<dbReference type="InterPro" id="IPR037141">
    <property type="entry name" value="NDT80_DNA-bd_dom_sf"/>
</dbReference>
<feature type="compositionally biased region" description="Low complexity" evidence="3">
    <location>
        <begin position="521"/>
        <end position="538"/>
    </location>
</feature>
<comment type="caution">
    <text evidence="5">The sequence shown here is derived from an EMBL/GenBank/DDBJ whole genome shotgun (WGS) entry which is preliminary data.</text>
</comment>
<accession>A0A9P6Y070</accession>
<dbReference type="PANTHER" id="PTHR35144">
    <property type="entry name" value="MEIOSIS-SPECIFIC TRANSCRIPTION FACTOR NDT80"/>
    <property type="match status" value="1"/>
</dbReference>
<feature type="compositionally biased region" description="Pro residues" evidence="3">
    <location>
        <begin position="478"/>
        <end position="487"/>
    </location>
</feature>
<feature type="compositionally biased region" description="Polar residues" evidence="3">
    <location>
        <begin position="568"/>
        <end position="585"/>
    </location>
</feature>
<feature type="domain" description="NDT80" evidence="4">
    <location>
        <begin position="84"/>
        <end position="328"/>
    </location>
</feature>
<dbReference type="GO" id="GO:0000228">
    <property type="term" value="C:nuclear chromosome"/>
    <property type="evidence" value="ECO:0007669"/>
    <property type="project" value="TreeGrafter"/>
</dbReference>
<evidence type="ECO:0000313" key="5">
    <source>
        <dbReference type="EMBL" id="KAG1536462.1"/>
    </source>
</evidence>
<evidence type="ECO:0000259" key="4">
    <source>
        <dbReference type="PROSITE" id="PS51517"/>
    </source>
</evidence>
<protein>
    <recommendedName>
        <fullName evidence="4">NDT80 domain-containing protein</fullName>
    </recommendedName>
</protein>
<dbReference type="GO" id="GO:0045944">
    <property type="term" value="P:positive regulation of transcription by RNA polymerase II"/>
    <property type="evidence" value="ECO:0007669"/>
    <property type="project" value="TreeGrafter"/>
</dbReference>
<dbReference type="InterPro" id="IPR008967">
    <property type="entry name" value="p53-like_TF_DNA-bd_sf"/>
</dbReference>
<reference evidence="5" key="1">
    <citation type="journal article" date="2020" name="Microb. Genom.">
        <title>Genetic diversity of clinical and environmental Mucorales isolates obtained from an investigation of mucormycosis cases among solid organ transplant recipients.</title>
        <authorList>
            <person name="Nguyen M.H."/>
            <person name="Kaul D."/>
            <person name="Muto C."/>
            <person name="Cheng S.J."/>
            <person name="Richter R.A."/>
            <person name="Bruno V.M."/>
            <person name="Liu G."/>
            <person name="Beyhan S."/>
            <person name="Sundermann A.J."/>
            <person name="Mounaud S."/>
            <person name="Pasculle A.W."/>
            <person name="Nierman W.C."/>
            <person name="Driscoll E."/>
            <person name="Cumbie R."/>
            <person name="Clancy C.J."/>
            <person name="Dupont C.L."/>
        </authorList>
    </citation>
    <scope>NUCLEOTIDE SEQUENCE</scope>
    <source>
        <strain evidence="5">GL16</strain>
    </source>
</reference>
<feature type="compositionally biased region" description="Polar residues" evidence="3">
    <location>
        <begin position="1"/>
        <end position="24"/>
    </location>
</feature>
<dbReference type="EMBL" id="JAANIT010002430">
    <property type="protein sequence ID" value="KAG1536462.1"/>
    <property type="molecule type" value="Genomic_DNA"/>
</dbReference>
<evidence type="ECO:0000256" key="3">
    <source>
        <dbReference type="SAM" id="MobiDB-lite"/>
    </source>
</evidence>